<evidence type="ECO:0000313" key="2">
    <source>
        <dbReference type="EMBL" id="KTB35075.1"/>
    </source>
</evidence>
<feature type="compositionally biased region" description="Basic and acidic residues" evidence="1">
    <location>
        <begin position="21"/>
        <end position="33"/>
    </location>
</feature>
<gene>
    <name evidence="2" type="ORF">WG66_12335</name>
</gene>
<sequence length="46" mass="5087">MPDTYSRQISAGEGADPSSLHAKDGNKPTEKHSANHCSPPEEYIWF</sequence>
<reference evidence="2 3" key="1">
    <citation type="submission" date="2015-12" db="EMBL/GenBank/DDBJ databases">
        <title>Draft genome sequence of Moniliophthora roreri, the causal agent of frosty pod rot of cacao.</title>
        <authorList>
            <person name="Aime M.C."/>
            <person name="Diaz-Valderrama J.R."/>
            <person name="Kijpornyongpan T."/>
            <person name="Phillips-Mora W."/>
        </authorList>
    </citation>
    <scope>NUCLEOTIDE SEQUENCE [LARGE SCALE GENOMIC DNA]</scope>
    <source>
        <strain evidence="2 3">MCA 2952</strain>
    </source>
</reference>
<proteinExistence type="predicted"/>
<accession>A0A0W0FFL6</accession>
<dbReference type="EMBL" id="LATX01002018">
    <property type="protein sequence ID" value="KTB35075.1"/>
    <property type="molecule type" value="Genomic_DNA"/>
</dbReference>
<protein>
    <submittedName>
        <fullName evidence="2">Uncharacterized protein</fullName>
    </submittedName>
</protein>
<evidence type="ECO:0000256" key="1">
    <source>
        <dbReference type="SAM" id="MobiDB-lite"/>
    </source>
</evidence>
<organism evidence="2 3">
    <name type="scientific">Moniliophthora roreri</name>
    <name type="common">Frosty pod rot fungus</name>
    <name type="synonym">Monilia roreri</name>
    <dbReference type="NCBI Taxonomy" id="221103"/>
    <lineage>
        <taxon>Eukaryota</taxon>
        <taxon>Fungi</taxon>
        <taxon>Dikarya</taxon>
        <taxon>Basidiomycota</taxon>
        <taxon>Agaricomycotina</taxon>
        <taxon>Agaricomycetes</taxon>
        <taxon>Agaricomycetidae</taxon>
        <taxon>Agaricales</taxon>
        <taxon>Marasmiineae</taxon>
        <taxon>Marasmiaceae</taxon>
        <taxon>Moniliophthora</taxon>
    </lineage>
</organism>
<evidence type="ECO:0000313" key="3">
    <source>
        <dbReference type="Proteomes" id="UP000054988"/>
    </source>
</evidence>
<dbReference type="Proteomes" id="UP000054988">
    <property type="component" value="Unassembled WGS sequence"/>
</dbReference>
<comment type="caution">
    <text evidence="2">The sequence shown here is derived from an EMBL/GenBank/DDBJ whole genome shotgun (WGS) entry which is preliminary data.</text>
</comment>
<name>A0A0W0FFL6_MONRR</name>
<feature type="region of interest" description="Disordered" evidence="1">
    <location>
        <begin position="1"/>
        <end position="46"/>
    </location>
</feature>
<dbReference type="AlphaFoldDB" id="A0A0W0FFL6"/>